<dbReference type="PANTHER" id="PTHR11740:SF0">
    <property type="entry name" value="CASEIN KINASE II SUBUNIT BETA"/>
    <property type="match status" value="1"/>
</dbReference>
<dbReference type="AlphaFoldDB" id="A0A1R2AYU4"/>
<accession>A0A1R2AYU4</accession>
<dbReference type="FunFam" id="1.10.1820.10:FF:000005">
    <property type="entry name" value="Casein kinase II subunit beta"/>
    <property type="match status" value="1"/>
</dbReference>
<dbReference type="GO" id="GO:0005956">
    <property type="term" value="C:protein kinase CK2 complex"/>
    <property type="evidence" value="ECO:0007669"/>
    <property type="project" value="UniProtKB-UniRule"/>
</dbReference>
<evidence type="ECO:0000256" key="1">
    <source>
        <dbReference type="ARBA" id="ARBA00006941"/>
    </source>
</evidence>
<keyword evidence="5" id="KW-1185">Reference proteome</keyword>
<evidence type="ECO:0000313" key="5">
    <source>
        <dbReference type="Proteomes" id="UP000187209"/>
    </source>
</evidence>
<protein>
    <recommendedName>
        <fullName evidence="2">Casein kinase II subunit beta</fullName>
        <shortName evidence="2">CK II beta</shortName>
    </recommendedName>
</protein>
<dbReference type="Proteomes" id="UP000187209">
    <property type="component" value="Unassembled WGS sequence"/>
</dbReference>
<dbReference type="PANTHER" id="PTHR11740">
    <property type="entry name" value="CASEIN KINASE II SUBUNIT BETA"/>
    <property type="match status" value="1"/>
</dbReference>
<dbReference type="InterPro" id="IPR016149">
    <property type="entry name" value="Casein_kin_II_reg-sub_N"/>
</dbReference>
<comment type="similarity">
    <text evidence="1 2">Belongs to the casein kinase 2 subunit beta family.</text>
</comment>
<dbReference type="SUPFAM" id="SSF57798">
    <property type="entry name" value="Casein kinase II beta subunit"/>
    <property type="match status" value="1"/>
</dbReference>
<organism evidence="4 5">
    <name type="scientific">Stentor coeruleus</name>
    <dbReference type="NCBI Taxonomy" id="5963"/>
    <lineage>
        <taxon>Eukaryota</taxon>
        <taxon>Sar</taxon>
        <taxon>Alveolata</taxon>
        <taxon>Ciliophora</taxon>
        <taxon>Postciliodesmatophora</taxon>
        <taxon>Heterotrichea</taxon>
        <taxon>Heterotrichida</taxon>
        <taxon>Stentoridae</taxon>
        <taxon>Stentor</taxon>
    </lineage>
</organism>
<dbReference type="GO" id="GO:0005737">
    <property type="term" value="C:cytoplasm"/>
    <property type="evidence" value="ECO:0007669"/>
    <property type="project" value="TreeGrafter"/>
</dbReference>
<dbReference type="SMART" id="SM01085">
    <property type="entry name" value="CK_II_beta"/>
    <property type="match status" value="1"/>
</dbReference>
<dbReference type="EMBL" id="MPUH01001171">
    <property type="protein sequence ID" value="OMJ69672.1"/>
    <property type="molecule type" value="Genomic_DNA"/>
</dbReference>
<dbReference type="InterPro" id="IPR000704">
    <property type="entry name" value="Casein_kinase_II_reg-sub"/>
</dbReference>
<comment type="caution">
    <text evidence="4">The sequence shown here is derived from an EMBL/GenBank/DDBJ whole genome shotgun (WGS) entry which is preliminary data.</text>
</comment>
<dbReference type="FunFam" id="2.20.25.20:FF:000001">
    <property type="entry name" value="Casein kinase II subunit beta"/>
    <property type="match status" value="1"/>
</dbReference>
<dbReference type="GO" id="GO:0019887">
    <property type="term" value="F:protein kinase regulator activity"/>
    <property type="evidence" value="ECO:0007669"/>
    <property type="project" value="InterPro"/>
</dbReference>
<feature type="compositionally biased region" description="Polar residues" evidence="3">
    <location>
        <begin position="1"/>
        <end position="13"/>
    </location>
</feature>
<feature type="region of interest" description="Disordered" evidence="3">
    <location>
        <begin position="1"/>
        <end position="27"/>
    </location>
</feature>
<dbReference type="InterPro" id="IPR035991">
    <property type="entry name" value="Casein_kinase_II_beta-like"/>
</dbReference>
<gene>
    <name evidence="4" type="ORF">SteCoe_32548</name>
</gene>
<dbReference type="Pfam" id="PF01214">
    <property type="entry name" value="CK_II_beta"/>
    <property type="match status" value="1"/>
</dbReference>
<evidence type="ECO:0000313" key="4">
    <source>
        <dbReference type="EMBL" id="OMJ69672.1"/>
    </source>
</evidence>
<evidence type="ECO:0000256" key="3">
    <source>
        <dbReference type="SAM" id="MobiDB-lite"/>
    </source>
</evidence>
<dbReference type="PRINTS" id="PR00472">
    <property type="entry name" value="CASNKINASEII"/>
</dbReference>
<dbReference type="Gene3D" id="1.10.1820.10">
    <property type="entry name" value="protein kinase ck2 holoenzyme, chain C, domain 1"/>
    <property type="match status" value="1"/>
</dbReference>
<evidence type="ECO:0000256" key="2">
    <source>
        <dbReference type="RuleBase" id="RU361268"/>
    </source>
</evidence>
<sequence length="233" mass="27005">MSEELSGTDNSTGYPAPEEEEEEEEEASESSWIQWFCSLEGHDFLVEVTEDFIKDTSNLYGLKSKFPCFNEAYYEILSGGIPDEDELQNEQYLELYQTCTDLYGLIHARFIQTPIGMTIMREKYLAGKFGICSRVLCERHNVLPIGMSNEFRTSRVKVYCPRCQEVYYPKDRNAEIDGAYFGSSFPHVLLQEFPFLYPLQTHNTYYPKICGFKVHNGRGVYAEKVVTKYRTDI</sequence>
<feature type="compositionally biased region" description="Acidic residues" evidence="3">
    <location>
        <begin position="17"/>
        <end position="27"/>
    </location>
</feature>
<proteinExistence type="inferred from homology"/>
<reference evidence="4 5" key="1">
    <citation type="submission" date="2016-11" db="EMBL/GenBank/DDBJ databases">
        <title>The macronuclear genome of Stentor coeruleus: a giant cell with tiny introns.</title>
        <authorList>
            <person name="Slabodnick M."/>
            <person name="Ruby J.G."/>
            <person name="Reiff S.B."/>
            <person name="Swart E.C."/>
            <person name="Gosai S."/>
            <person name="Prabakaran S."/>
            <person name="Witkowska E."/>
            <person name="Larue G.E."/>
            <person name="Fisher S."/>
            <person name="Freeman R.M."/>
            <person name="Gunawardena J."/>
            <person name="Chu W."/>
            <person name="Stover N.A."/>
            <person name="Gregory B.D."/>
            <person name="Nowacki M."/>
            <person name="Derisi J."/>
            <person name="Roy S.W."/>
            <person name="Marshall W.F."/>
            <person name="Sood P."/>
        </authorList>
    </citation>
    <scope>NUCLEOTIDE SEQUENCE [LARGE SCALE GENOMIC DNA]</scope>
    <source>
        <strain evidence="4">WM001</strain>
    </source>
</reference>
<dbReference type="Gene3D" id="2.20.25.20">
    <property type="match status" value="1"/>
</dbReference>
<dbReference type="OrthoDB" id="3971593at2759"/>
<comment type="subunit">
    <text evidence="2">Tetramer of two alpha and two beta subunits.</text>
</comment>
<name>A0A1R2AYU4_9CILI</name>